<dbReference type="HAMAP" id="MF_03013">
    <property type="entry name" value="CLU"/>
    <property type="match status" value="1"/>
</dbReference>
<evidence type="ECO:0000313" key="7">
    <source>
        <dbReference type="EMBL" id="WFD34684.1"/>
    </source>
</evidence>
<comment type="subcellular location">
    <subcellularLocation>
        <location evidence="2">Cytoplasm</location>
    </subcellularLocation>
</comment>
<dbReference type="InterPro" id="IPR023231">
    <property type="entry name" value="GSKIP_dom_sf"/>
</dbReference>
<comment type="subunit">
    <text evidence="2">May associate with the eukaryotic translation initiation factor 3 (eIF-3) complex.</text>
</comment>
<comment type="function">
    <text evidence="2">mRNA-binding protein involved in proper cytoplasmic distribution of mitochondria.</text>
</comment>
<feature type="region of interest" description="Disordered" evidence="3">
    <location>
        <begin position="1181"/>
        <end position="1207"/>
    </location>
</feature>
<dbReference type="InterPro" id="IPR033646">
    <property type="entry name" value="CLU-central"/>
</dbReference>
<dbReference type="CDD" id="cd15466">
    <property type="entry name" value="CLU-central"/>
    <property type="match status" value="1"/>
</dbReference>
<dbReference type="Pfam" id="PF12807">
    <property type="entry name" value="eIF3_p135"/>
    <property type="match status" value="1"/>
</dbReference>
<gene>
    <name evidence="2 7" type="primary">CLU1</name>
    <name evidence="2" type="synonym">TIF31</name>
    <name evidence="7" type="ORF">MCUN1_001525</name>
</gene>
<sequence>MADDVPADTEPQVFDILLHLPRRPLLPKESVSLGLPETPSPLRVAVTPHETLSDLRATINDSPEGYWLGAFAFFKHGSSERVNEWIELCDVFSGVPADKRELTVEHVAYNAAEARAHVQRLRDLLSGSASDPSAPGIDGGLTVHDAVAHPAEWAHEASGAKGEPAPAPLPFHDWREWKPVGTDALLPRVAASPRVLPRCLRNLALSAWNPPPQHLALKGHLLYIRVDILEGETLEVAATTAGFYVCRNSVHRFDPAPADRPLSSPSLFDLLAAASGQFLSQFARLFNDPVATRDFLSAPPVTNALPAYPWQARQPRHESDMLRTQAAYLLTGTVSADSVQGSRDWNDELQAARELPRATLAERLMRDRVLQRLMAEFTLAATRAVPRVAAGEVPPMNPVDAPSAHMYLFNNLFVSKGVDGMGIYGPIGGDAAAHVAVGKDVIGVRLLGRSDAPGLALLGTVVVDWLGERWVVQSVLPDLFRADGNETQVVYGSTEGPDSVRSDEKFHELLEHVAKSLHLDEHVLSDSTGKEHKLWLSADCKGIQGSDGRRYILDVARLLPTDVEWLERDMESYPHRLVFLRPELLTNYYNHELREYARTKLADAEDKTQVDASDFKLSFNPDAFAEYCVAGNDTPVVPVSDESQPSVKAVRDAARFLRETAIPRLVSDVAAGLVSANDGIALSQLLHERGINLRYLGYVADLSQPSRVDSLDETVRSKLGPGYEALLHAFRRVAIHDMIARATKHVLRRLLRGRPQPEAAACVSHVLNCLVGGARNAAPKPEVADAPWSAMTPESLAEEISAVVSTRFRFELPELYLKTEVRSPQLLRLVALRTGIQLRLQAYEFDEAPEVEENKPAPVSRRGKKGAAPRPPRVVSRRETTFVPEDVLCIVPRVKSAIPKSSLAEEAVDVGRLAIARGDRELGTELLIEGVGFHEQVYGVVHPDVVACYALFAMLAHQTAVEHTRQVNIFRARAKAEGREDDAKEDAPLPEELQLPPIVAEHMTFENALRFQRQAVTAAERTLGLDHPDTMVQYMNLAAIQYSAGDSAGTLRTYARVLDLWQLLYGPDHPDAVHTLSAIALTLQSRREFAVSLRIYETAYDLALRLFGPDSIHTGNMAHEYAQALTLSGDLKQAIAIEKEARRVFQDRLGEEDALTKESHAFLSSLASSATRVAQMEKAGLLTQKPEQRAPEPRPVRQSQPSQAASLGSYSVDELVQYIQGGAAPGKAKSKAKSKKNGRK</sequence>
<dbReference type="Gene3D" id="1.25.40.10">
    <property type="entry name" value="Tetratricopeptide repeat domain"/>
    <property type="match status" value="1"/>
</dbReference>
<reference evidence="7" key="1">
    <citation type="submission" date="2023-03" db="EMBL/GenBank/DDBJ databases">
        <title>Mating type loci evolution in Malassezia.</title>
        <authorList>
            <person name="Coelho M.A."/>
        </authorList>
    </citation>
    <scope>NUCLEOTIDE SEQUENCE</scope>
    <source>
        <strain evidence="7">CBS 11721</strain>
    </source>
</reference>
<comment type="similarity">
    <text evidence="2">Belongs to the CLU family.</text>
</comment>
<dbReference type="GO" id="GO:0003729">
    <property type="term" value="F:mRNA binding"/>
    <property type="evidence" value="ECO:0007669"/>
    <property type="project" value="TreeGrafter"/>
</dbReference>
<dbReference type="Pfam" id="PF13374">
    <property type="entry name" value="TPR_10"/>
    <property type="match status" value="2"/>
</dbReference>
<feature type="region of interest" description="Disordered" evidence="3">
    <location>
        <begin position="851"/>
        <end position="876"/>
    </location>
</feature>
<accession>A0AAF0EU90</accession>
<organism evidence="7 8">
    <name type="scientific">Malassezia cuniculi</name>
    <dbReference type="NCBI Taxonomy" id="948313"/>
    <lineage>
        <taxon>Eukaryota</taxon>
        <taxon>Fungi</taxon>
        <taxon>Dikarya</taxon>
        <taxon>Basidiomycota</taxon>
        <taxon>Ustilaginomycotina</taxon>
        <taxon>Malasseziomycetes</taxon>
        <taxon>Malasseziales</taxon>
        <taxon>Malasseziaceae</taxon>
        <taxon>Malassezia</taxon>
    </lineage>
</organism>
<dbReference type="InterPro" id="IPR011990">
    <property type="entry name" value="TPR-like_helical_dom_sf"/>
</dbReference>
<dbReference type="InterPro" id="IPR025697">
    <property type="entry name" value="CLU_dom"/>
</dbReference>
<protein>
    <recommendedName>
        <fullName evidence="2">Clustered mitochondria protein homolog</fullName>
    </recommendedName>
    <alternativeName>
        <fullName evidence="2">Protein TIF31 homolog</fullName>
    </alternativeName>
</protein>
<evidence type="ECO:0000256" key="2">
    <source>
        <dbReference type="HAMAP-Rule" id="MF_03013"/>
    </source>
</evidence>
<feature type="compositionally biased region" description="Basic residues" evidence="3">
    <location>
        <begin position="1228"/>
        <end position="1240"/>
    </location>
</feature>
<dbReference type="InterPro" id="IPR028275">
    <property type="entry name" value="CLU_N"/>
</dbReference>
<keyword evidence="8" id="KW-1185">Reference proteome</keyword>
<proteinExistence type="inferred from homology"/>
<dbReference type="SUPFAM" id="SSF48452">
    <property type="entry name" value="TPR-like"/>
    <property type="match status" value="1"/>
</dbReference>
<dbReference type="SUPFAM" id="SSF103107">
    <property type="entry name" value="Hypothetical protein c14orf129, hspc210"/>
    <property type="match status" value="1"/>
</dbReference>
<feature type="compositionally biased region" description="Polar residues" evidence="3">
    <location>
        <begin position="1197"/>
        <end position="1207"/>
    </location>
</feature>
<feature type="domain" description="Clustered mitochondria protein N-terminal" evidence="6">
    <location>
        <begin position="49"/>
        <end position="124"/>
    </location>
</feature>
<dbReference type="GO" id="GO:0005737">
    <property type="term" value="C:cytoplasm"/>
    <property type="evidence" value="ECO:0007669"/>
    <property type="project" value="UniProtKB-SubCell"/>
</dbReference>
<evidence type="ECO:0000259" key="5">
    <source>
        <dbReference type="Pfam" id="PF13236"/>
    </source>
</evidence>
<dbReference type="AlphaFoldDB" id="A0AAF0EU90"/>
<dbReference type="EMBL" id="CP119878">
    <property type="protein sequence ID" value="WFD34684.1"/>
    <property type="molecule type" value="Genomic_DNA"/>
</dbReference>
<dbReference type="InterPro" id="IPR027523">
    <property type="entry name" value="CLU_prot"/>
</dbReference>
<evidence type="ECO:0000313" key="8">
    <source>
        <dbReference type="Proteomes" id="UP001219933"/>
    </source>
</evidence>
<dbReference type="PANTHER" id="PTHR12601:SF6">
    <property type="entry name" value="CLUSTERED MITOCHONDRIA PROTEIN HOMOLOG"/>
    <property type="match status" value="1"/>
</dbReference>
<name>A0AAF0EU90_9BASI</name>
<feature type="domain" description="CLU central" evidence="4">
    <location>
        <begin position="676"/>
        <end position="845"/>
    </location>
</feature>
<feature type="domain" description="Clu" evidence="5">
    <location>
        <begin position="344"/>
        <end position="565"/>
    </location>
</feature>
<dbReference type="Proteomes" id="UP001219933">
    <property type="component" value="Chromosome 2"/>
</dbReference>
<keyword evidence="2" id="KW-0694">RNA-binding</keyword>
<dbReference type="Pfam" id="PF15044">
    <property type="entry name" value="CLU_N"/>
    <property type="match status" value="1"/>
</dbReference>
<feature type="compositionally biased region" description="Basic and acidic residues" evidence="3">
    <location>
        <begin position="1186"/>
        <end position="1195"/>
    </location>
</feature>
<feature type="region of interest" description="Disordered" evidence="3">
    <location>
        <begin position="1221"/>
        <end position="1240"/>
    </location>
</feature>
<dbReference type="GO" id="GO:0048312">
    <property type="term" value="P:intracellular distribution of mitochondria"/>
    <property type="evidence" value="ECO:0007669"/>
    <property type="project" value="TreeGrafter"/>
</dbReference>
<evidence type="ECO:0000256" key="3">
    <source>
        <dbReference type="SAM" id="MobiDB-lite"/>
    </source>
</evidence>
<dbReference type="GO" id="GO:0007005">
    <property type="term" value="P:mitochondrion organization"/>
    <property type="evidence" value="ECO:0007669"/>
    <property type="project" value="UniProtKB-UniRule"/>
</dbReference>
<evidence type="ECO:0000259" key="4">
    <source>
        <dbReference type="Pfam" id="PF12807"/>
    </source>
</evidence>
<dbReference type="Pfam" id="PF13236">
    <property type="entry name" value="CLU"/>
    <property type="match status" value="1"/>
</dbReference>
<evidence type="ECO:0000256" key="1">
    <source>
        <dbReference type="ARBA" id="ARBA00022490"/>
    </source>
</evidence>
<dbReference type="Pfam" id="PF13424">
    <property type="entry name" value="TPR_12"/>
    <property type="match status" value="1"/>
</dbReference>
<dbReference type="PANTHER" id="PTHR12601">
    <property type="entry name" value="EUKARYOTIC TRANSLATION INITIATION FACTOR 3 SUBUNIT EIF-3"/>
    <property type="match status" value="1"/>
</dbReference>
<evidence type="ECO:0000259" key="6">
    <source>
        <dbReference type="Pfam" id="PF15044"/>
    </source>
</evidence>
<keyword evidence="1 2" id="KW-0963">Cytoplasm</keyword>